<evidence type="ECO:0008006" key="4">
    <source>
        <dbReference type="Google" id="ProtNLM"/>
    </source>
</evidence>
<feature type="signal peptide" evidence="1">
    <location>
        <begin position="1"/>
        <end position="18"/>
    </location>
</feature>
<evidence type="ECO:0000313" key="2">
    <source>
        <dbReference type="EMBL" id="AMO21876.1"/>
    </source>
</evidence>
<accession>A0A127JPD2</accession>
<sequence length="288" mass="32665">MRALALFILAAFAQYAMAIDLEPLWDFGKPEQSEQRFLAAMQGASADDRLILQTQVARTHGLRRDFARAREILAPIEAKQAAASPEVQVRYFLELGRTYASAAHSPELLTPQARATAGAHFLRAYEVAERARLDRLAIDALHMMPFVETEPDRQLAWNRKALALVERTDQPDAKAWEGPLRNNLGYALHQQGEYEAALGQFRLSRAAYERAGRARDVRIADWMIAWTLRVQKKYPEAIALQLELERAWDAAGEPDPYVFEELEQLYRAVGDEARAQYYGARLKKAPVK</sequence>
<dbReference type="Pfam" id="PF13374">
    <property type="entry name" value="TPR_10"/>
    <property type="match status" value="1"/>
</dbReference>
<feature type="chain" id="PRO_5007449550" description="Tetratricopeptide repeat protein" evidence="1">
    <location>
        <begin position="19"/>
        <end position="288"/>
    </location>
</feature>
<organism evidence="2 3">
    <name type="scientific">Ramlibacter tataouinensis</name>
    <dbReference type="NCBI Taxonomy" id="94132"/>
    <lineage>
        <taxon>Bacteria</taxon>
        <taxon>Pseudomonadati</taxon>
        <taxon>Pseudomonadota</taxon>
        <taxon>Betaproteobacteria</taxon>
        <taxon>Burkholderiales</taxon>
        <taxon>Comamonadaceae</taxon>
        <taxon>Ramlibacter</taxon>
    </lineage>
</organism>
<proteinExistence type="predicted"/>
<keyword evidence="3" id="KW-1185">Reference proteome</keyword>
<name>A0A127JPD2_9BURK</name>
<evidence type="ECO:0000313" key="3">
    <source>
        <dbReference type="Proteomes" id="UP000070433"/>
    </source>
</evidence>
<keyword evidence="1" id="KW-0732">Signal</keyword>
<evidence type="ECO:0000256" key="1">
    <source>
        <dbReference type="SAM" id="SignalP"/>
    </source>
</evidence>
<dbReference type="Gene3D" id="1.25.40.10">
    <property type="entry name" value="Tetratricopeptide repeat domain"/>
    <property type="match status" value="1"/>
</dbReference>
<dbReference type="EMBL" id="CP010951">
    <property type="protein sequence ID" value="AMO21876.1"/>
    <property type="molecule type" value="Genomic_DNA"/>
</dbReference>
<reference evidence="2 3" key="1">
    <citation type="journal article" date="2014" name="Int. J. Syst. Evol. Microbiol.">
        <title>Ramlibacter solisilvae sp. nov., isolated from forest soil, and emended description of the genus Ramlibacter.</title>
        <authorList>
            <person name="Lee H.J."/>
            <person name="Lee S.H."/>
            <person name="Lee S.S."/>
            <person name="Lee J.S."/>
            <person name="Kim Y."/>
            <person name="Kim S.C."/>
            <person name="Jeon C.O."/>
        </authorList>
    </citation>
    <scope>NUCLEOTIDE SEQUENCE [LARGE SCALE GENOMIC DNA]</scope>
    <source>
        <strain evidence="2 3">5-10</strain>
    </source>
</reference>
<gene>
    <name evidence="2" type="ORF">UC35_01990</name>
</gene>
<dbReference type="Proteomes" id="UP000070433">
    <property type="component" value="Chromosome"/>
</dbReference>
<dbReference type="AlphaFoldDB" id="A0A127JPD2"/>
<dbReference type="SUPFAM" id="SSF48452">
    <property type="entry name" value="TPR-like"/>
    <property type="match status" value="1"/>
</dbReference>
<protein>
    <recommendedName>
        <fullName evidence="4">Tetratricopeptide repeat protein</fullName>
    </recommendedName>
</protein>
<dbReference type="InterPro" id="IPR011990">
    <property type="entry name" value="TPR-like_helical_dom_sf"/>
</dbReference>